<organism evidence="1 2">
    <name type="scientific">Saponaria officinalis</name>
    <name type="common">Common soapwort</name>
    <name type="synonym">Lychnis saponaria</name>
    <dbReference type="NCBI Taxonomy" id="3572"/>
    <lineage>
        <taxon>Eukaryota</taxon>
        <taxon>Viridiplantae</taxon>
        <taxon>Streptophyta</taxon>
        <taxon>Embryophyta</taxon>
        <taxon>Tracheophyta</taxon>
        <taxon>Spermatophyta</taxon>
        <taxon>Magnoliopsida</taxon>
        <taxon>eudicotyledons</taxon>
        <taxon>Gunneridae</taxon>
        <taxon>Pentapetalae</taxon>
        <taxon>Caryophyllales</taxon>
        <taxon>Caryophyllaceae</taxon>
        <taxon>Caryophylleae</taxon>
        <taxon>Saponaria</taxon>
    </lineage>
</organism>
<dbReference type="AlphaFoldDB" id="A0AAW1N9U4"/>
<evidence type="ECO:0000313" key="2">
    <source>
        <dbReference type="Proteomes" id="UP001443914"/>
    </source>
</evidence>
<name>A0AAW1N9U4_SAPOF</name>
<accession>A0AAW1N9U4</accession>
<comment type="caution">
    <text evidence="1">The sequence shown here is derived from an EMBL/GenBank/DDBJ whole genome shotgun (WGS) entry which is preliminary data.</text>
</comment>
<keyword evidence="2" id="KW-1185">Reference proteome</keyword>
<dbReference type="EMBL" id="JBDFQZ010000001">
    <property type="protein sequence ID" value="KAK9757077.1"/>
    <property type="molecule type" value="Genomic_DNA"/>
</dbReference>
<gene>
    <name evidence="1" type="ORF">RND81_01G138000</name>
</gene>
<evidence type="ECO:0000313" key="1">
    <source>
        <dbReference type="EMBL" id="KAK9757077.1"/>
    </source>
</evidence>
<sequence>MIKLSCWKWLGYHICRIIGCMNLFDSKVPCSNCISYKVAPYINLFGLRMMFPVLGQMDSTLTITKYNQNILLYTKFAYQASEPNNLFHTLSGSNIFCFNC</sequence>
<proteinExistence type="predicted"/>
<protein>
    <submittedName>
        <fullName evidence="1">Uncharacterized protein</fullName>
    </submittedName>
</protein>
<reference evidence="1" key="1">
    <citation type="submission" date="2024-03" db="EMBL/GenBank/DDBJ databases">
        <title>WGS assembly of Saponaria officinalis var. Norfolk2.</title>
        <authorList>
            <person name="Jenkins J."/>
            <person name="Shu S."/>
            <person name="Grimwood J."/>
            <person name="Barry K."/>
            <person name="Goodstein D."/>
            <person name="Schmutz J."/>
            <person name="Leebens-Mack J."/>
            <person name="Osbourn A."/>
        </authorList>
    </citation>
    <scope>NUCLEOTIDE SEQUENCE [LARGE SCALE GENOMIC DNA]</scope>
    <source>
        <strain evidence="1">JIC</strain>
    </source>
</reference>
<dbReference type="Proteomes" id="UP001443914">
    <property type="component" value="Unassembled WGS sequence"/>
</dbReference>